<reference evidence="2" key="2">
    <citation type="submission" date="2023-07" db="EMBL/GenBank/DDBJ databases">
        <authorList>
            <consortium name="Lawrence Berkeley National Laboratory"/>
            <person name="Haridas S."/>
            <person name="Hensen N."/>
            <person name="Bonometti L."/>
            <person name="Westerberg I."/>
            <person name="Brannstrom I.O."/>
            <person name="Guillou S."/>
            <person name="Cros-Aarteil S."/>
            <person name="Calhoun S."/>
            <person name="Kuo A."/>
            <person name="Mondo S."/>
            <person name="Pangilinan J."/>
            <person name="Riley R."/>
            <person name="LaButti K."/>
            <person name="Andreopoulos B."/>
            <person name="Lipzen A."/>
            <person name="Chen C."/>
            <person name="Yanf M."/>
            <person name="Daum C."/>
            <person name="Ng V."/>
            <person name="Clum A."/>
            <person name="Steindorff A."/>
            <person name="Ohm R."/>
            <person name="Martin F."/>
            <person name="Silar P."/>
            <person name="Natvig D."/>
            <person name="Lalanne C."/>
            <person name="Gautier V."/>
            <person name="Ament-velasquez S.L."/>
            <person name="Kruys A."/>
            <person name="Hutchinson M.I."/>
            <person name="Powell A.J."/>
            <person name="Barry K."/>
            <person name="Miller A.N."/>
            <person name="Grigoriev I.V."/>
            <person name="Debuchy R."/>
            <person name="Gladieux P."/>
            <person name="Thoren M.H."/>
            <person name="Johannesson H."/>
        </authorList>
    </citation>
    <scope>NUCLEOTIDE SEQUENCE</scope>
    <source>
        <strain evidence="2">FGSC 1904</strain>
    </source>
</reference>
<reference evidence="2" key="1">
    <citation type="journal article" date="2023" name="Mol. Phylogenet. Evol.">
        <title>Genome-scale phylogeny and comparative genomics of the fungal order Sordariales.</title>
        <authorList>
            <person name="Hensen N."/>
            <person name="Bonometti L."/>
            <person name="Westerberg I."/>
            <person name="Brannstrom I.O."/>
            <person name="Guillou S."/>
            <person name="Cros-Aarteil S."/>
            <person name="Calhoun S."/>
            <person name="Haridas S."/>
            <person name="Kuo A."/>
            <person name="Mondo S."/>
            <person name="Pangilinan J."/>
            <person name="Riley R."/>
            <person name="LaButti K."/>
            <person name="Andreopoulos B."/>
            <person name="Lipzen A."/>
            <person name="Chen C."/>
            <person name="Yan M."/>
            <person name="Daum C."/>
            <person name="Ng V."/>
            <person name="Clum A."/>
            <person name="Steindorff A."/>
            <person name="Ohm R.A."/>
            <person name="Martin F."/>
            <person name="Silar P."/>
            <person name="Natvig D.O."/>
            <person name="Lalanne C."/>
            <person name="Gautier V."/>
            <person name="Ament-Velasquez S.L."/>
            <person name="Kruys A."/>
            <person name="Hutchinson M.I."/>
            <person name="Powell A.J."/>
            <person name="Barry K."/>
            <person name="Miller A.N."/>
            <person name="Grigoriev I.V."/>
            <person name="Debuchy R."/>
            <person name="Gladieux P."/>
            <person name="Hiltunen Thoren M."/>
            <person name="Johannesson H."/>
        </authorList>
    </citation>
    <scope>NUCLEOTIDE SEQUENCE</scope>
    <source>
        <strain evidence="2">FGSC 1904</strain>
    </source>
</reference>
<dbReference type="InterPro" id="IPR010730">
    <property type="entry name" value="HET"/>
</dbReference>
<evidence type="ECO:0000313" key="2">
    <source>
        <dbReference type="EMBL" id="KAK3396866.1"/>
    </source>
</evidence>
<dbReference type="Pfam" id="PF06985">
    <property type="entry name" value="HET"/>
    <property type="match status" value="1"/>
</dbReference>
<organism evidence="2 3">
    <name type="scientific">Sordaria brevicollis</name>
    <dbReference type="NCBI Taxonomy" id="83679"/>
    <lineage>
        <taxon>Eukaryota</taxon>
        <taxon>Fungi</taxon>
        <taxon>Dikarya</taxon>
        <taxon>Ascomycota</taxon>
        <taxon>Pezizomycotina</taxon>
        <taxon>Sordariomycetes</taxon>
        <taxon>Sordariomycetidae</taxon>
        <taxon>Sordariales</taxon>
        <taxon>Sordariaceae</taxon>
        <taxon>Sordaria</taxon>
    </lineage>
</organism>
<dbReference type="PANTHER" id="PTHR33112:SF12">
    <property type="entry name" value="HETEROKARYON INCOMPATIBILITY DOMAIN-CONTAINING PROTEIN"/>
    <property type="match status" value="1"/>
</dbReference>
<dbReference type="EMBL" id="JAUTDP010000008">
    <property type="protein sequence ID" value="KAK3396866.1"/>
    <property type="molecule type" value="Genomic_DNA"/>
</dbReference>
<dbReference type="AlphaFoldDB" id="A0AAE0PBI1"/>
<evidence type="ECO:0000313" key="3">
    <source>
        <dbReference type="Proteomes" id="UP001281003"/>
    </source>
</evidence>
<dbReference type="Proteomes" id="UP001281003">
    <property type="component" value="Unassembled WGS sequence"/>
</dbReference>
<accession>A0AAE0PBI1</accession>
<dbReference type="PANTHER" id="PTHR33112">
    <property type="entry name" value="DOMAIN PROTEIN, PUTATIVE-RELATED"/>
    <property type="match status" value="1"/>
</dbReference>
<evidence type="ECO:0000259" key="1">
    <source>
        <dbReference type="Pfam" id="PF06985"/>
    </source>
</evidence>
<protein>
    <submittedName>
        <fullName evidence="2">Heterokaryon incompatibility protein-domain-containing protein</fullName>
    </submittedName>
</protein>
<proteinExistence type="predicted"/>
<sequence>MPLSYIPRGPDYIPPPGSNQAVTRLETPLADYLPLHPTSNNIPLRSWNRPLTLPPEDPSLSLCARHRLMNLQPSDFGPRRYSKELPPEWYLGTYNEIAERGKWCKLCWLVAQGCEGVVRRDECDVVVSWVGDCRFRRKGEKTETETEIWETLALRVRSVMIGRVPPFTPFDIVPLADNGRELWTGRRMKEGGQIDIERVREWLRCCGSWHGGECSHILKQQQQSEDPKGAMFDPFIRLIDLGESCLVEKKELVPYVALSYVWGRVKVFKTLEENIDQLKTPGGVEKRRSEFPRSIQDAMTFAQNLGYRYIWIDSICIIQDDDTEAYTNHDKKHQIGQMGKIYQYADLTVVAASGEDANAGLPGVESGTAREHKQKVVELSDGFRVMNRSIAWPDALLRTTWEERGWTYQERILSLRYMYFVDGTVHFQCQRATWSEDFAAESPDLELSAADQVVQFSHIPSEVPPAVELRPNLKFQLKRYPELVGQYTCRNMTFITDRVNGIQGILNVIRDHFFSEDVEFVHGMPTGKLLHPGLLWRPRLEPKRIQMDEKTKRPMWPSWSWAGWTIPVYYDYGADFSLANHTGRYQADITLSPSDPYFLHLTARVGRFRLMIEDRGNEDAVPPLPRVRPTRLTRYAITHATNPDEERDDEWIGSIWLTWSYRRKFVEHQLKLISRVTQEFIILSDAEKGFEREELVQAATAERREVVNVMMIERREGMGADGRVRIERAGVGRMYKDVWERVEERWERFELG</sequence>
<comment type="caution">
    <text evidence="2">The sequence shown here is derived from an EMBL/GenBank/DDBJ whole genome shotgun (WGS) entry which is preliminary data.</text>
</comment>
<keyword evidence="3" id="KW-1185">Reference proteome</keyword>
<feature type="domain" description="Heterokaryon incompatibility" evidence="1">
    <location>
        <begin position="255"/>
        <end position="410"/>
    </location>
</feature>
<gene>
    <name evidence="2" type="ORF">B0T20DRAFT_500338</name>
</gene>
<name>A0AAE0PBI1_SORBR</name>